<dbReference type="SUPFAM" id="SSF50978">
    <property type="entry name" value="WD40 repeat-like"/>
    <property type="match status" value="1"/>
</dbReference>
<feature type="domain" description="F-box" evidence="5">
    <location>
        <begin position="73"/>
        <end position="120"/>
    </location>
</feature>
<dbReference type="PROSITE" id="PS50294">
    <property type="entry name" value="WD_REPEATS_REGION"/>
    <property type="match status" value="3"/>
</dbReference>
<dbReference type="PROSITE" id="PS50181">
    <property type="entry name" value="FBOX"/>
    <property type="match status" value="1"/>
</dbReference>
<organism evidence="6 7">
    <name type="scientific">Rickenella mellea</name>
    <dbReference type="NCBI Taxonomy" id="50990"/>
    <lineage>
        <taxon>Eukaryota</taxon>
        <taxon>Fungi</taxon>
        <taxon>Dikarya</taxon>
        <taxon>Basidiomycota</taxon>
        <taxon>Agaricomycotina</taxon>
        <taxon>Agaricomycetes</taxon>
        <taxon>Hymenochaetales</taxon>
        <taxon>Rickenellaceae</taxon>
        <taxon>Rickenella</taxon>
    </lineage>
</organism>
<feature type="repeat" description="WD" evidence="4">
    <location>
        <begin position="342"/>
        <end position="365"/>
    </location>
</feature>
<dbReference type="Gene3D" id="2.130.10.10">
    <property type="entry name" value="YVTN repeat-like/Quinoprotein amine dehydrogenase"/>
    <property type="match status" value="2"/>
</dbReference>
<feature type="repeat" description="WD" evidence="4">
    <location>
        <begin position="408"/>
        <end position="447"/>
    </location>
</feature>
<proteinExistence type="predicted"/>
<evidence type="ECO:0000259" key="5">
    <source>
        <dbReference type="PROSITE" id="PS50181"/>
    </source>
</evidence>
<dbReference type="PROSITE" id="PS50082">
    <property type="entry name" value="WD_REPEATS_2"/>
    <property type="match status" value="5"/>
</dbReference>
<dbReference type="InterPro" id="IPR036322">
    <property type="entry name" value="WD40_repeat_dom_sf"/>
</dbReference>
<dbReference type="Pfam" id="PF00400">
    <property type="entry name" value="WD40"/>
    <property type="match status" value="6"/>
</dbReference>
<evidence type="ECO:0000313" key="6">
    <source>
        <dbReference type="EMBL" id="TDL26645.1"/>
    </source>
</evidence>
<feature type="repeat" description="WD" evidence="4">
    <location>
        <begin position="528"/>
        <end position="567"/>
    </location>
</feature>
<gene>
    <name evidence="6" type="ORF">BD410DRAFT_715398</name>
</gene>
<evidence type="ECO:0000256" key="3">
    <source>
        <dbReference type="ARBA" id="ARBA00022786"/>
    </source>
</evidence>
<dbReference type="InterPro" id="IPR019775">
    <property type="entry name" value="WD40_repeat_CS"/>
</dbReference>
<accession>A0A4Y7QGU7</accession>
<dbReference type="Gene3D" id="1.20.1280.50">
    <property type="match status" value="1"/>
</dbReference>
<evidence type="ECO:0000256" key="2">
    <source>
        <dbReference type="ARBA" id="ARBA00022737"/>
    </source>
</evidence>
<protein>
    <submittedName>
        <fullName evidence="6">WD40 repeat-like protein</fullName>
    </submittedName>
</protein>
<dbReference type="InterPro" id="IPR036047">
    <property type="entry name" value="F-box-like_dom_sf"/>
</dbReference>
<sequence length="609" mass="66895">MPIASPPTPAPSPRPLLTHLVHGDSAHLARLQFAALSSSGAPARQQFLASILSDCTPSELLFVFTMIAPLLKRDFLRELPPELALHVLSYVDDPRTIARASRVSKYWHKLAKEEVIWRGLCDLYEFTDAQTYSEHKAEGESDFKMSGLRLGHDHPPISASTSAIPRSIPSRDNPSFRKHFEAAYRTVTNWRSKGRVLRIHRSPAATPEGGVVTSVAMDDEWIVAGLANCRIHVFSAKTGVLSRTLIGHESGVWTVNLVSRGGRWMDPPSSKRSGSRMPDGSMPSMDTHFLHDERHIPETLRAAIGLDRPRVSVKDAFDDSRPTPKPSDICSASEGWGQGNALVVSGGCDKVLRVWDVKSGYCIYVLRGHTSTIRCTRVLHNRPIAVSGSRDTTLRVWDVQRGEMLRVLQGHDESVRCLDVCGNKVVSGSYDCSCRLWDVDTGECLQVLSGHFHQIYTVAYDGVHIASGGLDTTVRVWDPNTGECLALLQGHTALVCQLQLSGDTLATGGSDGRVITFSLSSMSAQHRIAAHDSSVTALQFDAHYLVTGGNDGKVRLFEAATGNLVRDLTQPADAVWKVAHKHDKCAIMCKRAGKTVMEIWSFRPTEEDD</sequence>
<dbReference type="SMART" id="SM00256">
    <property type="entry name" value="FBOX"/>
    <property type="match status" value="1"/>
</dbReference>
<dbReference type="InterPro" id="IPR015943">
    <property type="entry name" value="WD40/YVTN_repeat-like_dom_sf"/>
</dbReference>
<keyword evidence="2" id="KW-0677">Repeat</keyword>
<dbReference type="PANTHER" id="PTHR19872">
    <property type="entry name" value="UBIQUITIN LIGASE SPECIFICITY FACTOR/HREP PROTEIN"/>
    <property type="match status" value="1"/>
</dbReference>
<dbReference type="InterPro" id="IPR051075">
    <property type="entry name" value="SCF_subunit_WD-repeat"/>
</dbReference>
<dbReference type="OrthoDB" id="190105at2759"/>
<dbReference type="SMART" id="SM00320">
    <property type="entry name" value="WD40"/>
    <property type="match status" value="7"/>
</dbReference>
<dbReference type="EMBL" id="ML170161">
    <property type="protein sequence ID" value="TDL26645.1"/>
    <property type="molecule type" value="Genomic_DNA"/>
</dbReference>
<reference evidence="6 7" key="1">
    <citation type="submission" date="2018-06" db="EMBL/GenBank/DDBJ databases">
        <title>A transcriptomic atlas of mushroom development highlights an independent origin of complex multicellularity.</title>
        <authorList>
            <consortium name="DOE Joint Genome Institute"/>
            <person name="Krizsan K."/>
            <person name="Almasi E."/>
            <person name="Merenyi Z."/>
            <person name="Sahu N."/>
            <person name="Viragh M."/>
            <person name="Koszo T."/>
            <person name="Mondo S."/>
            <person name="Kiss B."/>
            <person name="Balint B."/>
            <person name="Kues U."/>
            <person name="Barry K."/>
            <person name="Hegedus J.C."/>
            <person name="Henrissat B."/>
            <person name="Johnson J."/>
            <person name="Lipzen A."/>
            <person name="Ohm R."/>
            <person name="Nagy I."/>
            <person name="Pangilinan J."/>
            <person name="Yan J."/>
            <person name="Xiong Y."/>
            <person name="Grigoriev I.V."/>
            <person name="Hibbett D.S."/>
            <person name="Nagy L.G."/>
        </authorList>
    </citation>
    <scope>NUCLEOTIDE SEQUENCE [LARGE SCALE GENOMIC DNA]</scope>
    <source>
        <strain evidence="6 7">SZMC22713</strain>
    </source>
</reference>
<dbReference type="Proteomes" id="UP000294933">
    <property type="component" value="Unassembled WGS sequence"/>
</dbReference>
<evidence type="ECO:0000313" key="7">
    <source>
        <dbReference type="Proteomes" id="UP000294933"/>
    </source>
</evidence>
<dbReference type="InterPro" id="IPR020472">
    <property type="entry name" value="WD40_PAC1"/>
</dbReference>
<dbReference type="VEuPathDB" id="FungiDB:BD410DRAFT_715398"/>
<dbReference type="SUPFAM" id="SSF81383">
    <property type="entry name" value="F-box domain"/>
    <property type="match status" value="1"/>
</dbReference>
<dbReference type="InterPro" id="IPR001810">
    <property type="entry name" value="F-box_dom"/>
</dbReference>
<evidence type="ECO:0000256" key="4">
    <source>
        <dbReference type="PROSITE-ProRule" id="PRU00221"/>
    </source>
</evidence>
<keyword evidence="1 4" id="KW-0853">WD repeat</keyword>
<dbReference type="STRING" id="50990.A0A4Y7QGU7"/>
<feature type="repeat" description="WD" evidence="4">
    <location>
        <begin position="366"/>
        <end position="407"/>
    </location>
</feature>
<dbReference type="PRINTS" id="PR00320">
    <property type="entry name" value="GPROTEINBRPT"/>
</dbReference>
<dbReference type="CDD" id="cd00200">
    <property type="entry name" value="WD40"/>
    <property type="match status" value="1"/>
</dbReference>
<dbReference type="SUPFAM" id="SSF82171">
    <property type="entry name" value="DPP6 N-terminal domain-like"/>
    <property type="match status" value="1"/>
</dbReference>
<feature type="repeat" description="WD" evidence="4">
    <location>
        <begin position="448"/>
        <end position="487"/>
    </location>
</feature>
<keyword evidence="7" id="KW-1185">Reference proteome</keyword>
<evidence type="ECO:0000256" key="1">
    <source>
        <dbReference type="ARBA" id="ARBA00022574"/>
    </source>
</evidence>
<dbReference type="PANTHER" id="PTHR19872:SF9">
    <property type="entry name" value="UBIQUITIN-BINDING SDF UBIQUITIN LIGASE COMPLEX SUBUNIT"/>
    <property type="match status" value="1"/>
</dbReference>
<dbReference type="PROSITE" id="PS00678">
    <property type="entry name" value="WD_REPEATS_1"/>
    <property type="match status" value="2"/>
</dbReference>
<name>A0A4Y7QGU7_9AGAM</name>
<dbReference type="AlphaFoldDB" id="A0A4Y7QGU7"/>
<keyword evidence="3" id="KW-0833">Ubl conjugation pathway</keyword>
<dbReference type="Pfam" id="PF12937">
    <property type="entry name" value="F-box-like"/>
    <property type="match status" value="1"/>
</dbReference>
<dbReference type="InterPro" id="IPR001680">
    <property type="entry name" value="WD40_rpt"/>
</dbReference>